<feature type="region of interest" description="Disordered" evidence="1">
    <location>
        <begin position="1"/>
        <end position="33"/>
    </location>
</feature>
<accession>I0IIA1</accession>
<evidence type="ECO:0000313" key="2">
    <source>
        <dbReference type="EMBL" id="BAM04989.1"/>
    </source>
</evidence>
<proteinExistence type="predicted"/>
<dbReference type="OrthoDB" id="9808866at2"/>
<gene>
    <name evidence="2" type="ordered locus">PSMK_28300</name>
</gene>
<dbReference type="Proteomes" id="UP000007881">
    <property type="component" value="Chromosome"/>
</dbReference>
<dbReference type="RefSeq" id="WP_014438199.1">
    <property type="nucleotide sequence ID" value="NC_017080.1"/>
</dbReference>
<evidence type="ECO:0000313" key="3">
    <source>
        <dbReference type="Proteomes" id="UP000007881"/>
    </source>
</evidence>
<dbReference type="AlphaFoldDB" id="I0IIA1"/>
<dbReference type="EMBL" id="AP012338">
    <property type="protein sequence ID" value="BAM04989.1"/>
    <property type="molecule type" value="Genomic_DNA"/>
</dbReference>
<keyword evidence="3" id="KW-1185">Reference proteome</keyword>
<dbReference type="eggNOG" id="ENOG5030IGV">
    <property type="taxonomic scope" value="Bacteria"/>
</dbReference>
<dbReference type="HOGENOM" id="CLU_151279_1_0_0"/>
<sequence length="92" mass="10008">MSSSTKTTDHDEIKAWAEGRGGKPATVSDTAGGDAGVIRIMFPDDQNSDSDGLEEISWEAFFEKFDQSGLALLYQEETADGQKSSFNKLVSR</sequence>
<name>I0IIA1_PHYMF</name>
<evidence type="ECO:0000256" key="1">
    <source>
        <dbReference type="SAM" id="MobiDB-lite"/>
    </source>
</evidence>
<dbReference type="STRING" id="1142394.PSMK_28300"/>
<evidence type="ECO:0008006" key="4">
    <source>
        <dbReference type="Google" id="ProtNLM"/>
    </source>
</evidence>
<dbReference type="KEGG" id="phm:PSMK_28300"/>
<protein>
    <recommendedName>
        <fullName evidence="4">1,4-alpha-glucan branching enzyme</fullName>
    </recommendedName>
</protein>
<feature type="compositionally biased region" description="Basic and acidic residues" evidence="1">
    <location>
        <begin position="7"/>
        <end position="21"/>
    </location>
</feature>
<organism evidence="2 3">
    <name type="scientific">Phycisphaera mikurensis (strain NBRC 102666 / KCTC 22515 / FYK2301M01)</name>
    <dbReference type="NCBI Taxonomy" id="1142394"/>
    <lineage>
        <taxon>Bacteria</taxon>
        <taxon>Pseudomonadati</taxon>
        <taxon>Planctomycetota</taxon>
        <taxon>Phycisphaerae</taxon>
        <taxon>Phycisphaerales</taxon>
        <taxon>Phycisphaeraceae</taxon>
        <taxon>Phycisphaera</taxon>
    </lineage>
</organism>
<reference evidence="2 3" key="1">
    <citation type="submission" date="2012-02" db="EMBL/GenBank/DDBJ databases">
        <title>Complete genome sequence of Phycisphaera mikurensis NBRC 102666.</title>
        <authorList>
            <person name="Ankai A."/>
            <person name="Hosoyama A."/>
            <person name="Terui Y."/>
            <person name="Sekine M."/>
            <person name="Fukai R."/>
            <person name="Kato Y."/>
            <person name="Nakamura S."/>
            <person name="Yamada-Narita S."/>
            <person name="Kawakoshi A."/>
            <person name="Fukunaga Y."/>
            <person name="Yamazaki S."/>
            <person name="Fujita N."/>
        </authorList>
    </citation>
    <scope>NUCLEOTIDE SEQUENCE [LARGE SCALE GENOMIC DNA]</scope>
    <source>
        <strain evidence="3">NBRC 102666 / KCTC 22515 / FYK2301M01</strain>
    </source>
</reference>